<protein>
    <submittedName>
        <fullName evidence="1">Uncharacterized protein</fullName>
    </submittedName>
</protein>
<dbReference type="AlphaFoldDB" id="A0A1I2A969"/>
<accession>A0A1I2A969</accession>
<reference evidence="2" key="1">
    <citation type="submission" date="2016-10" db="EMBL/GenBank/DDBJ databases">
        <authorList>
            <person name="Varghese N."/>
            <person name="Submissions S."/>
        </authorList>
    </citation>
    <scope>NUCLEOTIDE SEQUENCE [LARGE SCALE GENOMIC DNA]</scope>
    <source>
        <strain evidence="2">UNC178MFTsu3.1</strain>
    </source>
</reference>
<dbReference type="Proteomes" id="UP000199477">
    <property type="component" value="Unassembled WGS sequence"/>
</dbReference>
<dbReference type="STRING" id="500610.SAMN02799615_00964"/>
<keyword evidence="2" id="KW-1185">Reference proteome</keyword>
<evidence type="ECO:0000313" key="1">
    <source>
        <dbReference type="EMBL" id="SFE40412.1"/>
    </source>
</evidence>
<evidence type="ECO:0000313" key="2">
    <source>
        <dbReference type="Proteomes" id="UP000199477"/>
    </source>
</evidence>
<gene>
    <name evidence="1" type="ORF">SAMN02799615_00964</name>
</gene>
<proteinExistence type="predicted"/>
<organism evidence="1 2">
    <name type="scientific">Dyella marensis</name>
    <dbReference type="NCBI Taxonomy" id="500610"/>
    <lineage>
        <taxon>Bacteria</taxon>
        <taxon>Pseudomonadati</taxon>
        <taxon>Pseudomonadota</taxon>
        <taxon>Gammaproteobacteria</taxon>
        <taxon>Lysobacterales</taxon>
        <taxon>Rhodanobacteraceae</taxon>
        <taxon>Dyella</taxon>
    </lineage>
</organism>
<name>A0A1I2A969_9GAMM</name>
<sequence length="293" mass="32567">MANGGRTIDERERAIIDLVAQRLGTAMSVQSSWRTFDIDWADGGGLSARSTRDSEYFADREQYLSVLKRERRRFMLAEDKDENDETDDTVSNTGQVALLAKQASAILKKVKHRKPKKWKHQHFQVAPRIRRDVDAIAALGFAKLAAPEEAILMLYATEDVPRYWPVVKRCGLRGNTSSAHIHAITDAMQAILFGNAELAQDRRAKALHMRASAYRAILADYLSLLWIWIRRAADAYSRSLTGLSIGQVRAAMDRMAGQAYGDTAANLAIAPLQTTVNNNTDPANEAGLRGVGR</sequence>
<dbReference type="EMBL" id="FONH01000002">
    <property type="protein sequence ID" value="SFE40412.1"/>
    <property type="molecule type" value="Genomic_DNA"/>
</dbReference>